<evidence type="ECO:0008006" key="5">
    <source>
        <dbReference type="Google" id="ProtNLM"/>
    </source>
</evidence>
<evidence type="ECO:0000313" key="3">
    <source>
        <dbReference type="EMBL" id="KAK8772339.1"/>
    </source>
</evidence>
<protein>
    <recommendedName>
        <fullName evidence="5">Secreted protein</fullName>
    </recommendedName>
</protein>
<comment type="caution">
    <text evidence="3">The sequence shown here is derived from an EMBL/GenBank/DDBJ whole genome shotgun (WGS) entry which is preliminary data.</text>
</comment>
<feature type="compositionally biased region" description="Low complexity" evidence="1">
    <location>
        <begin position="478"/>
        <end position="488"/>
    </location>
</feature>
<dbReference type="AlphaFoldDB" id="A0AAQ4EC50"/>
<feature type="chain" id="PRO_5043018391" description="Secreted protein" evidence="2">
    <location>
        <begin position="25"/>
        <end position="1006"/>
    </location>
</feature>
<sequence length="1006" mass="115381">MFFSLAGPRRTGLVLLLLVALATGRRHYRSTEDDDEDEEEDQGWGDDRGKRRRLDPKPAQESSGHSGFSYEDQDQSPPKAECEVDSFRRGQSECDRILRMNLPHHHGSHDYVCYSLRKYKMCVASVMIQSSCYERTFISQELHKIRGIIQGYSVDCFNITKETNRRGLKVRRLRFRMAKVKLASECSPAAAWAVELTCTKDFEHDMKVLGQLNEPSRAVKKSCRVIGKYKMCLANVIQATGCDNKEFLVEQLQPMQQYIQQNRIECIPDVNSSSVARIPAGYRAKLDLCTRDKAWETQFLCAKKFHTKLRKIEDDKEVESHQICRSLSRYYSCLNTVLHSESCEEDTELMMHMEYFPKVLTQKYREMCFAELKLTAMNVAKRLEGYTMDQTCQEEDATKQFFACGLLFNEIISHSPPQERICLAYRDFENCTNVIARDLHCNVGSEFSRHSMHVMNVLVSQYEGYCRTIRPTNPIDETGQPGPTHITPGPGPGPSITVQPPVGCDGDLYMEKYFECGLTYIFSLRDAMFGDNPHHQDQICETITLHKSCLEGNKKTSRCSDLPEIKASLDHINNELWNAPGAKCNSAQYKRSGRIRFRTSEQQCVVREYAATFFTCGTIFLKNTYPQAVSKDEDCRFYREFLRCKEYLIPCKSQSDISSALDHFSTVLTEGYESKCTGYNITDTCNKLVLIKNFFSCGLTYYQSYNEFGATYLVAEPHACKLLYDFHNCSYESVLKNKPNCKETRDLFDNIKKVKDYINGMFNTKHKSDCKTPAGMEKRRVYLGLERQSACDQFKAIKKLVLCGVTFHRMLLTIENGTNAKENRSRVCPLVKEMKYCMYAATHDSGCSDALFLNTEISVLKKHLLMEFEDSCNVLPSGDDQEFKVYRQACELKEFTQEWESCDAAMEDDIGIFYRNGSVFRKNSMSNRVRRRLCRDLIGYRKCLNNSADKHHCSPLAPQVSEMSNELFDRLGLVYCSGGTRHAGLWSLIVAIAASWLMRQSADRPS</sequence>
<reference evidence="3 4" key="1">
    <citation type="journal article" date="2023" name="Arcadia Sci">
        <title>De novo assembly of a long-read Amblyomma americanum tick genome.</title>
        <authorList>
            <person name="Chou S."/>
            <person name="Poskanzer K.E."/>
            <person name="Rollins M."/>
            <person name="Thuy-Boun P.S."/>
        </authorList>
    </citation>
    <scope>NUCLEOTIDE SEQUENCE [LARGE SCALE GENOMIC DNA]</scope>
    <source>
        <strain evidence="3">F_SG_1</strain>
        <tissue evidence="3">Salivary glands</tissue>
    </source>
</reference>
<dbReference type="EMBL" id="JARKHS020018440">
    <property type="protein sequence ID" value="KAK8772339.1"/>
    <property type="molecule type" value="Genomic_DNA"/>
</dbReference>
<proteinExistence type="predicted"/>
<organism evidence="3 4">
    <name type="scientific">Amblyomma americanum</name>
    <name type="common">Lone star tick</name>
    <dbReference type="NCBI Taxonomy" id="6943"/>
    <lineage>
        <taxon>Eukaryota</taxon>
        <taxon>Metazoa</taxon>
        <taxon>Ecdysozoa</taxon>
        <taxon>Arthropoda</taxon>
        <taxon>Chelicerata</taxon>
        <taxon>Arachnida</taxon>
        <taxon>Acari</taxon>
        <taxon>Parasitiformes</taxon>
        <taxon>Ixodida</taxon>
        <taxon>Ixodoidea</taxon>
        <taxon>Ixodidae</taxon>
        <taxon>Amblyomminae</taxon>
        <taxon>Amblyomma</taxon>
    </lineage>
</organism>
<keyword evidence="2" id="KW-0732">Signal</keyword>
<feature type="compositionally biased region" description="Acidic residues" evidence="1">
    <location>
        <begin position="32"/>
        <end position="44"/>
    </location>
</feature>
<dbReference type="Proteomes" id="UP001321473">
    <property type="component" value="Unassembled WGS sequence"/>
</dbReference>
<gene>
    <name evidence="3" type="ORF">V5799_024418</name>
</gene>
<evidence type="ECO:0000256" key="2">
    <source>
        <dbReference type="SAM" id="SignalP"/>
    </source>
</evidence>
<name>A0AAQ4EC50_AMBAM</name>
<accession>A0AAQ4EC50</accession>
<feature type="signal peptide" evidence="2">
    <location>
        <begin position="1"/>
        <end position="24"/>
    </location>
</feature>
<evidence type="ECO:0000313" key="4">
    <source>
        <dbReference type="Proteomes" id="UP001321473"/>
    </source>
</evidence>
<feature type="region of interest" description="Disordered" evidence="1">
    <location>
        <begin position="27"/>
        <end position="85"/>
    </location>
</feature>
<keyword evidence="4" id="KW-1185">Reference proteome</keyword>
<feature type="region of interest" description="Disordered" evidence="1">
    <location>
        <begin position="474"/>
        <end position="493"/>
    </location>
</feature>
<evidence type="ECO:0000256" key="1">
    <source>
        <dbReference type="SAM" id="MobiDB-lite"/>
    </source>
</evidence>